<feature type="region of interest" description="Disordered" evidence="1">
    <location>
        <begin position="145"/>
        <end position="171"/>
    </location>
</feature>
<dbReference type="InterPro" id="IPR009011">
    <property type="entry name" value="Man6P_isomerase_rcpt-bd_dom_sf"/>
</dbReference>
<reference evidence="3" key="1">
    <citation type="submission" date="2019-07" db="EMBL/GenBank/DDBJ databases">
        <title>Hyphodiscus hymeniophilus genome sequencing and assembly.</title>
        <authorList>
            <person name="Kramer G."/>
            <person name="Nodwell J."/>
        </authorList>
    </citation>
    <scope>NUCLEOTIDE SEQUENCE</scope>
    <source>
        <strain evidence="3">ATCC 34498</strain>
    </source>
</reference>
<dbReference type="PANTHER" id="PTHR15071:SF0">
    <property type="entry name" value="MANNOSE 6-PHOSPHATE RECEPTOR-LIKE PROTEIN 1"/>
    <property type="match status" value="1"/>
</dbReference>
<dbReference type="PANTHER" id="PTHR15071">
    <property type="entry name" value="MANNOSE-6-PHOSPHATE RECEPTOR FAMILY MEMBER"/>
    <property type="match status" value="1"/>
</dbReference>
<keyword evidence="3" id="KW-0675">Receptor</keyword>
<keyword evidence="2" id="KW-0732">Signal</keyword>
<feature type="chain" id="PRO_5040267185" evidence="2">
    <location>
        <begin position="23"/>
        <end position="223"/>
    </location>
</feature>
<dbReference type="SUPFAM" id="SSF50911">
    <property type="entry name" value="Mannose 6-phosphate receptor domain"/>
    <property type="match status" value="1"/>
</dbReference>
<name>A0A9P7AUU4_9HELO</name>
<dbReference type="GO" id="GO:0000139">
    <property type="term" value="C:Golgi membrane"/>
    <property type="evidence" value="ECO:0007669"/>
    <property type="project" value="UniProtKB-SubCell"/>
</dbReference>
<dbReference type="EMBL" id="VNKQ01000014">
    <property type="protein sequence ID" value="KAG0646741.1"/>
    <property type="molecule type" value="Genomic_DNA"/>
</dbReference>
<accession>A0A9P7AUU4</accession>
<evidence type="ECO:0000256" key="2">
    <source>
        <dbReference type="SAM" id="SignalP"/>
    </source>
</evidence>
<protein>
    <submittedName>
        <fullName evidence="3">Mannose 6-phosphate receptor</fullName>
    </submittedName>
</protein>
<dbReference type="AlphaFoldDB" id="A0A9P7AUU4"/>
<dbReference type="GO" id="GO:0007034">
    <property type="term" value="P:vacuolar transport"/>
    <property type="evidence" value="ECO:0007669"/>
    <property type="project" value="TreeGrafter"/>
</dbReference>
<feature type="signal peptide" evidence="2">
    <location>
        <begin position="1"/>
        <end position="22"/>
    </location>
</feature>
<dbReference type="Gene3D" id="2.70.130.10">
    <property type="entry name" value="Mannose-6-phosphate receptor binding domain"/>
    <property type="match status" value="1"/>
</dbReference>
<evidence type="ECO:0000313" key="4">
    <source>
        <dbReference type="Proteomes" id="UP000785200"/>
    </source>
</evidence>
<evidence type="ECO:0000256" key="1">
    <source>
        <dbReference type="SAM" id="MobiDB-lite"/>
    </source>
</evidence>
<dbReference type="GO" id="GO:0005770">
    <property type="term" value="C:late endosome"/>
    <property type="evidence" value="ECO:0007669"/>
    <property type="project" value="TreeGrafter"/>
</dbReference>
<comment type="caution">
    <text evidence="3">The sequence shown here is derived from an EMBL/GenBank/DDBJ whole genome shotgun (WGS) entry which is preliminary data.</text>
</comment>
<dbReference type="OrthoDB" id="4504960at2759"/>
<sequence length="223" mass="24734">MLLPSFSCSLLLAVALHKGAHAAVAPDDTKKPIEPCTIASTTGSFYDLRPLSILHLTDGKKAGKNDKIDSWHAKGYDYKSNFTLNICAPVVEDVEDVVGIQNDRWKNVSAFYEFEDKTYSLGQQSANLTLRGRRLVLQYTNGSPCGGKYARSRKRWDEDDDDSSKGSGGLAKSQPQYLFIATKILSQLQRLLHSLALIRTSAPITSKSCQNMHAQQLNLRNKE</sequence>
<gene>
    <name evidence="3" type="ORF">D0Z07_6377</name>
</gene>
<evidence type="ECO:0000313" key="3">
    <source>
        <dbReference type="EMBL" id="KAG0646741.1"/>
    </source>
</evidence>
<proteinExistence type="predicted"/>
<keyword evidence="4" id="KW-1185">Reference proteome</keyword>
<organism evidence="3 4">
    <name type="scientific">Hyphodiscus hymeniophilus</name>
    <dbReference type="NCBI Taxonomy" id="353542"/>
    <lineage>
        <taxon>Eukaryota</taxon>
        <taxon>Fungi</taxon>
        <taxon>Dikarya</taxon>
        <taxon>Ascomycota</taxon>
        <taxon>Pezizomycotina</taxon>
        <taxon>Leotiomycetes</taxon>
        <taxon>Helotiales</taxon>
        <taxon>Hyphodiscaceae</taxon>
        <taxon>Hyphodiscus</taxon>
    </lineage>
</organism>
<dbReference type="Proteomes" id="UP000785200">
    <property type="component" value="Unassembled WGS sequence"/>
</dbReference>